<protein>
    <submittedName>
        <fullName evidence="1">Uncharacterized protein</fullName>
    </submittedName>
</protein>
<dbReference type="EMBL" id="CP151632">
    <property type="protein sequence ID" value="WZO35442.1"/>
    <property type="molecule type" value="Genomic_DNA"/>
</dbReference>
<evidence type="ECO:0000313" key="1">
    <source>
        <dbReference type="EMBL" id="WZO35442.1"/>
    </source>
</evidence>
<organism evidence="1">
    <name type="scientific">Microbacterium sp. LWS13-1.2</name>
    <dbReference type="NCBI Taxonomy" id="3135264"/>
    <lineage>
        <taxon>Bacteria</taxon>
        <taxon>Bacillati</taxon>
        <taxon>Actinomycetota</taxon>
        <taxon>Actinomycetes</taxon>
        <taxon>Micrococcales</taxon>
        <taxon>Microbacteriaceae</taxon>
        <taxon>Microbacterium</taxon>
    </lineage>
</organism>
<sequence length="60" mass="6107">MAMGVAVGVSGAGVSDPLEGVDSIKVLGGERVRGDTRAPILRDPVATRPGRMSAIATKME</sequence>
<dbReference type="AlphaFoldDB" id="A0AAU6SF40"/>
<name>A0AAU6SF40_9MICO</name>
<dbReference type="RefSeq" id="WP_349426278.1">
    <property type="nucleotide sequence ID" value="NZ_CP151632.1"/>
</dbReference>
<reference evidence="1" key="1">
    <citation type="submission" date="2024-04" db="EMBL/GenBank/DDBJ databases">
        <authorList>
            <person name="Roder T."/>
            <person name="Oberhansli S."/>
            <person name="Kreuzer M."/>
        </authorList>
    </citation>
    <scope>NUCLEOTIDE SEQUENCE</scope>
    <source>
        <strain evidence="1">LWS13-1.2</strain>
    </source>
</reference>
<proteinExistence type="predicted"/>
<gene>
    <name evidence="1" type="ORF">MRBLWS13_003145</name>
</gene>
<accession>A0AAU6SF40</accession>